<keyword evidence="13" id="KW-1185">Reference proteome</keyword>
<keyword evidence="2" id="KW-0812">Transmembrane</keyword>
<dbReference type="Gene3D" id="3.30.40.10">
    <property type="entry name" value="Zinc/RING finger domain, C3HC4 (zinc finger)"/>
    <property type="match status" value="1"/>
</dbReference>
<evidence type="ECO:0000256" key="9">
    <source>
        <dbReference type="PROSITE-ProRule" id="PRU00175"/>
    </source>
</evidence>
<comment type="similarity">
    <text evidence="8">Belongs to the RING-type zinc finger family. ATL subfamily.</text>
</comment>
<dbReference type="PROSITE" id="PS50089">
    <property type="entry name" value="ZF_RING_2"/>
    <property type="match status" value="1"/>
</dbReference>
<keyword evidence="4 9" id="KW-0863">Zinc-finger</keyword>
<evidence type="ECO:0000256" key="6">
    <source>
        <dbReference type="ARBA" id="ARBA00022989"/>
    </source>
</evidence>
<gene>
    <name evidence="12" type="ORF">AAHA92_33263</name>
</gene>
<keyword evidence="12" id="KW-0808">Transferase</keyword>
<dbReference type="GO" id="GO:0016020">
    <property type="term" value="C:membrane"/>
    <property type="evidence" value="ECO:0007669"/>
    <property type="project" value="UniProtKB-SubCell"/>
</dbReference>
<dbReference type="GO" id="GO:0008270">
    <property type="term" value="F:zinc ion binding"/>
    <property type="evidence" value="ECO:0007669"/>
    <property type="project" value="UniProtKB-KW"/>
</dbReference>
<keyword evidence="5" id="KW-0862">Zinc</keyword>
<comment type="caution">
    <text evidence="12">The sequence shown here is derived from an EMBL/GenBank/DDBJ whole genome shotgun (WGS) entry which is preliminary data.</text>
</comment>
<evidence type="ECO:0000313" key="12">
    <source>
        <dbReference type="EMBL" id="KAL1533373.1"/>
    </source>
</evidence>
<proteinExistence type="inferred from homology"/>
<feature type="chain" id="PRO_5044825089" evidence="10">
    <location>
        <begin position="19"/>
        <end position="135"/>
    </location>
</feature>
<evidence type="ECO:0000256" key="8">
    <source>
        <dbReference type="ARBA" id="ARBA00024209"/>
    </source>
</evidence>
<sequence length="135" mass="14847">MLLSIFLALFLPCAGMSAIFLVYICLLCYSARGSNEEQQVHQFRAPVKPTQNRGLSASDLQKLPKVTGKDLVMDSDCAICLDEIESEQPARMVPGCNHGFHLECADAWLSKNSICPVCRAKLGPHLFNPDHISPC</sequence>
<evidence type="ECO:0000256" key="4">
    <source>
        <dbReference type="ARBA" id="ARBA00022771"/>
    </source>
</evidence>
<dbReference type="InterPro" id="IPR013083">
    <property type="entry name" value="Znf_RING/FYVE/PHD"/>
</dbReference>
<feature type="signal peptide" evidence="10">
    <location>
        <begin position="1"/>
        <end position="18"/>
    </location>
</feature>
<reference evidence="12 13" key="1">
    <citation type="submission" date="2024-06" db="EMBL/GenBank/DDBJ databases">
        <title>A chromosome level genome sequence of Diviner's sage (Salvia divinorum).</title>
        <authorList>
            <person name="Ford S.A."/>
            <person name="Ro D.-K."/>
            <person name="Ness R.W."/>
            <person name="Phillips M.A."/>
        </authorList>
    </citation>
    <scope>NUCLEOTIDE SEQUENCE [LARGE SCALE GENOMIC DNA]</scope>
    <source>
        <strain evidence="12">SAF-2024a</strain>
        <tissue evidence="12">Leaf</tissue>
    </source>
</reference>
<keyword evidence="3" id="KW-0479">Metal-binding</keyword>
<evidence type="ECO:0000256" key="3">
    <source>
        <dbReference type="ARBA" id="ARBA00022723"/>
    </source>
</evidence>
<evidence type="ECO:0000256" key="7">
    <source>
        <dbReference type="ARBA" id="ARBA00023136"/>
    </source>
</evidence>
<dbReference type="PANTHER" id="PTHR46539">
    <property type="entry name" value="E3 UBIQUITIN-PROTEIN LIGASE ATL42"/>
    <property type="match status" value="1"/>
</dbReference>
<accession>A0ABD1FRN6</accession>
<evidence type="ECO:0000256" key="10">
    <source>
        <dbReference type="SAM" id="SignalP"/>
    </source>
</evidence>
<organism evidence="12 13">
    <name type="scientific">Salvia divinorum</name>
    <name type="common">Maria pastora</name>
    <name type="synonym">Diviner's sage</name>
    <dbReference type="NCBI Taxonomy" id="28513"/>
    <lineage>
        <taxon>Eukaryota</taxon>
        <taxon>Viridiplantae</taxon>
        <taxon>Streptophyta</taxon>
        <taxon>Embryophyta</taxon>
        <taxon>Tracheophyta</taxon>
        <taxon>Spermatophyta</taxon>
        <taxon>Magnoliopsida</taxon>
        <taxon>eudicotyledons</taxon>
        <taxon>Gunneridae</taxon>
        <taxon>Pentapetalae</taxon>
        <taxon>asterids</taxon>
        <taxon>lamiids</taxon>
        <taxon>Lamiales</taxon>
        <taxon>Lamiaceae</taxon>
        <taxon>Nepetoideae</taxon>
        <taxon>Mentheae</taxon>
        <taxon>Salviinae</taxon>
        <taxon>Salvia</taxon>
        <taxon>Salvia subgen. Calosphace</taxon>
    </lineage>
</organism>
<dbReference type="Pfam" id="PF13639">
    <property type="entry name" value="zf-RING_2"/>
    <property type="match status" value="1"/>
</dbReference>
<keyword evidence="12" id="KW-0012">Acyltransferase</keyword>
<keyword evidence="6" id="KW-1133">Transmembrane helix</keyword>
<dbReference type="PANTHER" id="PTHR46539:SF2">
    <property type="entry name" value="RING-H2 FINGER PROTEIN ATL43"/>
    <property type="match status" value="1"/>
</dbReference>
<evidence type="ECO:0000256" key="5">
    <source>
        <dbReference type="ARBA" id="ARBA00022833"/>
    </source>
</evidence>
<keyword evidence="10" id="KW-0732">Signal</keyword>
<keyword evidence="7" id="KW-0472">Membrane</keyword>
<dbReference type="InterPro" id="IPR001841">
    <property type="entry name" value="Znf_RING"/>
</dbReference>
<dbReference type="SMART" id="SM00184">
    <property type="entry name" value="RING"/>
    <property type="match status" value="1"/>
</dbReference>
<protein>
    <submittedName>
        <fullName evidence="12">RING-type E3 ubiquitin transferase</fullName>
        <ecNumber evidence="12">2.3.2.27</ecNumber>
    </submittedName>
</protein>
<dbReference type="GO" id="GO:0061630">
    <property type="term" value="F:ubiquitin protein ligase activity"/>
    <property type="evidence" value="ECO:0007669"/>
    <property type="project" value="UniProtKB-EC"/>
</dbReference>
<dbReference type="EMBL" id="JBEAFC010000014">
    <property type="protein sequence ID" value="KAL1533373.1"/>
    <property type="molecule type" value="Genomic_DNA"/>
</dbReference>
<dbReference type="SUPFAM" id="SSF57850">
    <property type="entry name" value="RING/U-box"/>
    <property type="match status" value="1"/>
</dbReference>
<evidence type="ECO:0000313" key="13">
    <source>
        <dbReference type="Proteomes" id="UP001567538"/>
    </source>
</evidence>
<feature type="domain" description="RING-type" evidence="11">
    <location>
        <begin position="77"/>
        <end position="119"/>
    </location>
</feature>
<name>A0ABD1FRN6_SALDI</name>
<dbReference type="Proteomes" id="UP001567538">
    <property type="component" value="Unassembled WGS sequence"/>
</dbReference>
<comment type="subcellular location">
    <subcellularLocation>
        <location evidence="1">Membrane</location>
    </subcellularLocation>
</comment>
<evidence type="ECO:0000259" key="11">
    <source>
        <dbReference type="PROSITE" id="PS50089"/>
    </source>
</evidence>
<dbReference type="AlphaFoldDB" id="A0ABD1FRN6"/>
<evidence type="ECO:0000256" key="1">
    <source>
        <dbReference type="ARBA" id="ARBA00004370"/>
    </source>
</evidence>
<evidence type="ECO:0000256" key="2">
    <source>
        <dbReference type="ARBA" id="ARBA00022692"/>
    </source>
</evidence>
<dbReference type="EC" id="2.3.2.27" evidence="12"/>